<evidence type="ECO:0000313" key="1">
    <source>
        <dbReference type="EMBL" id="CAD1832657.1"/>
    </source>
</evidence>
<organism evidence="1">
    <name type="scientific">Ananas comosus var. bracteatus</name>
    <name type="common">red pineapple</name>
    <dbReference type="NCBI Taxonomy" id="296719"/>
    <lineage>
        <taxon>Eukaryota</taxon>
        <taxon>Viridiplantae</taxon>
        <taxon>Streptophyta</taxon>
        <taxon>Embryophyta</taxon>
        <taxon>Tracheophyta</taxon>
        <taxon>Spermatophyta</taxon>
        <taxon>Magnoliopsida</taxon>
        <taxon>Liliopsida</taxon>
        <taxon>Poales</taxon>
        <taxon>Bromeliaceae</taxon>
        <taxon>Bromelioideae</taxon>
        <taxon>Ananas</taxon>
    </lineage>
</organism>
<dbReference type="EMBL" id="LR862150">
    <property type="protein sequence ID" value="CAD1832657.1"/>
    <property type="molecule type" value="Genomic_DNA"/>
</dbReference>
<accession>A0A6V7PP98</accession>
<reference evidence="1" key="1">
    <citation type="submission" date="2020-07" db="EMBL/GenBank/DDBJ databases">
        <authorList>
            <person name="Lin J."/>
        </authorList>
    </citation>
    <scope>NUCLEOTIDE SEQUENCE</scope>
</reference>
<gene>
    <name evidence="1" type="ORF">CB5_LOCUS15868</name>
</gene>
<dbReference type="AlphaFoldDB" id="A0A6V7PP98"/>
<dbReference type="Gene3D" id="2.40.70.10">
    <property type="entry name" value="Acid Proteases"/>
    <property type="match status" value="1"/>
</dbReference>
<dbReference type="InterPro" id="IPR021109">
    <property type="entry name" value="Peptidase_aspartic_dom_sf"/>
</dbReference>
<dbReference type="Pfam" id="PF08284">
    <property type="entry name" value="RVP_2"/>
    <property type="match status" value="1"/>
</dbReference>
<protein>
    <submittedName>
        <fullName evidence="1">Uncharacterized protein</fullName>
    </submittedName>
</protein>
<proteinExistence type="predicted"/>
<name>A0A6V7PP98_ANACO</name>
<sequence length="115" mass="12890">MTKDRPLADVRRGLHDHAFRVMGLRGGSDLGNLISSDSSRGLRSALSMRDRTSLDIVSSERAGVLPADLLVLGQLQDFDIVLGKDWLARYYMIIDCGARTVTFRERGQEEFTYRG</sequence>